<keyword evidence="1" id="KW-0472">Membrane</keyword>
<proteinExistence type="predicted"/>
<organism evidence="3 4">
    <name type="scientific">Pyxicephalus adspersus</name>
    <name type="common">African bullfrog</name>
    <dbReference type="NCBI Taxonomy" id="30357"/>
    <lineage>
        <taxon>Eukaryota</taxon>
        <taxon>Metazoa</taxon>
        <taxon>Chordata</taxon>
        <taxon>Craniata</taxon>
        <taxon>Vertebrata</taxon>
        <taxon>Euteleostomi</taxon>
        <taxon>Amphibia</taxon>
        <taxon>Batrachia</taxon>
        <taxon>Anura</taxon>
        <taxon>Neobatrachia</taxon>
        <taxon>Ranoidea</taxon>
        <taxon>Pyxicephalidae</taxon>
        <taxon>Pyxicephalinae</taxon>
        <taxon>Pyxicephalus</taxon>
    </lineage>
</organism>
<comment type="caution">
    <text evidence="3">The sequence shown here is derived from an EMBL/GenBank/DDBJ whole genome shotgun (WGS) entry which is preliminary data.</text>
</comment>
<dbReference type="Proteomes" id="UP001181693">
    <property type="component" value="Unassembled WGS sequence"/>
</dbReference>
<keyword evidence="4" id="KW-1185">Reference proteome</keyword>
<evidence type="ECO:0000256" key="2">
    <source>
        <dbReference type="SAM" id="SignalP"/>
    </source>
</evidence>
<keyword evidence="1" id="KW-1133">Transmembrane helix</keyword>
<name>A0AAV2ZX14_PYXAD</name>
<feature type="signal peptide" evidence="2">
    <location>
        <begin position="1"/>
        <end position="22"/>
    </location>
</feature>
<evidence type="ECO:0000313" key="3">
    <source>
        <dbReference type="EMBL" id="DBA21356.1"/>
    </source>
</evidence>
<dbReference type="AlphaFoldDB" id="A0AAV2ZX14"/>
<feature type="chain" id="PRO_5043562162" description="Secreted protein" evidence="2">
    <location>
        <begin position="23"/>
        <end position="93"/>
    </location>
</feature>
<gene>
    <name evidence="3" type="ORF">GDO54_018012</name>
</gene>
<keyword evidence="2" id="KW-0732">Signal</keyword>
<protein>
    <recommendedName>
        <fullName evidence="5">Secreted protein</fullName>
    </recommendedName>
</protein>
<keyword evidence="1" id="KW-0812">Transmembrane</keyword>
<feature type="transmembrane region" description="Helical" evidence="1">
    <location>
        <begin position="32"/>
        <end position="52"/>
    </location>
</feature>
<sequence>MNVCFVLCFIFISFCRIPPTHFKKASILQIPQHVTLGLFLLFICSTICCVTAHPHSSYFFLCLPDLPSAPCHYSVSGCWNLYSHSFCLNKTKK</sequence>
<evidence type="ECO:0008006" key="5">
    <source>
        <dbReference type="Google" id="ProtNLM"/>
    </source>
</evidence>
<evidence type="ECO:0000256" key="1">
    <source>
        <dbReference type="SAM" id="Phobius"/>
    </source>
</evidence>
<evidence type="ECO:0000313" key="4">
    <source>
        <dbReference type="Proteomes" id="UP001181693"/>
    </source>
</evidence>
<accession>A0AAV2ZX14</accession>
<dbReference type="EMBL" id="DYDO01000007">
    <property type="protein sequence ID" value="DBA21356.1"/>
    <property type="molecule type" value="Genomic_DNA"/>
</dbReference>
<reference evidence="3" key="1">
    <citation type="thesis" date="2020" institute="ProQuest LLC" country="789 East Eisenhower Parkway, Ann Arbor, MI, USA">
        <title>Comparative Genomics and Chromosome Evolution.</title>
        <authorList>
            <person name="Mudd A.B."/>
        </authorList>
    </citation>
    <scope>NUCLEOTIDE SEQUENCE</scope>
    <source>
        <strain evidence="3">1538</strain>
        <tissue evidence="3">Blood</tissue>
    </source>
</reference>